<feature type="coiled-coil region" evidence="1">
    <location>
        <begin position="60"/>
        <end position="87"/>
    </location>
</feature>
<name>A0A5J4X6G3_9EUKA</name>
<evidence type="ECO:0000256" key="1">
    <source>
        <dbReference type="SAM" id="Coils"/>
    </source>
</evidence>
<gene>
    <name evidence="2" type="ORF">EZS28_001649</name>
</gene>
<organism evidence="2 3">
    <name type="scientific">Streblomastix strix</name>
    <dbReference type="NCBI Taxonomy" id="222440"/>
    <lineage>
        <taxon>Eukaryota</taxon>
        <taxon>Metamonada</taxon>
        <taxon>Preaxostyla</taxon>
        <taxon>Oxymonadida</taxon>
        <taxon>Streblomastigidae</taxon>
        <taxon>Streblomastix</taxon>
    </lineage>
</organism>
<dbReference type="AlphaFoldDB" id="A0A5J4X6G3"/>
<reference evidence="2 3" key="1">
    <citation type="submission" date="2019-03" db="EMBL/GenBank/DDBJ databases">
        <title>Single cell metagenomics reveals metabolic interactions within the superorganism composed of flagellate Streblomastix strix and complex community of Bacteroidetes bacteria on its surface.</title>
        <authorList>
            <person name="Treitli S.C."/>
            <person name="Kolisko M."/>
            <person name="Husnik F."/>
            <person name="Keeling P."/>
            <person name="Hampl V."/>
        </authorList>
    </citation>
    <scope>NUCLEOTIDE SEQUENCE [LARGE SCALE GENOMIC DNA]</scope>
    <source>
        <strain evidence="2">ST1C</strain>
    </source>
</reference>
<accession>A0A5J4X6G3</accession>
<protein>
    <submittedName>
        <fullName evidence="2">Uncharacterized protein</fullName>
    </submittedName>
</protein>
<sequence length="93" mass="10602">MVKQQQFSVPDEIGLLDRDLISVGITPLQSINVPVSDFIAMSIDRALLLLQKLQEIKIQSQKSIELLQALKESLESANDEKERRTERRINAEK</sequence>
<proteinExistence type="predicted"/>
<dbReference type="EMBL" id="SNRW01000179">
    <property type="protein sequence ID" value="KAA6402821.1"/>
    <property type="molecule type" value="Genomic_DNA"/>
</dbReference>
<comment type="caution">
    <text evidence="2">The sequence shown here is derived from an EMBL/GenBank/DDBJ whole genome shotgun (WGS) entry which is preliminary data.</text>
</comment>
<evidence type="ECO:0000313" key="2">
    <source>
        <dbReference type="EMBL" id="KAA6402821.1"/>
    </source>
</evidence>
<evidence type="ECO:0000313" key="3">
    <source>
        <dbReference type="Proteomes" id="UP000324800"/>
    </source>
</evidence>
<dbReference type="Proteomes" id="UP000324800">
    <property type="component" value="Unassembled WGS sequence"/>
</dbReference>
<keyword evidence="1" id="KW-0175">Coiled coil</keyword>